<dbReference type="InterPro" id="IPR055754">
    <property type="entry name" value="DUF7330"/>
</dbReference>
<sequence length="299" mass="31346">MILLDSSLKTAQDRDTTVNAAFLPGQDSVGHEAEEDSPPAYYPGPSSLIGSPSLRSESSQAPRPTSFLSLVRGNGQSIVGSYTIDPSIRIPSALLSPEIGAEPRRNLYLETTDAPIDADVFVVGEASSNSDSEGSESLRVDIELKAAQGPITARLHTAPTLPRPHIHLTAHSASGPINVLLPPTFCGPLTIRTPSTCSLPQEAIIFAEVQDTRRGFIGDFAGWTDEAVGDALVLESAGPVVVGVAGFEDSAEGAGNPLRRRLRIVRSSTSIANGLSSPTSTRDAANTSEPLSPSSPRPF</sequence>
<comment type="caution">
    <text evidence="3">The sequence shown here is derived from an EMBL/GenBank/DDBJ whole genome shotgun (WGS) entry which is preliminary data.</text>
</comment>
<organism evidence="3 4">
    <name type="scientific">Favolaschia claudopus</name>
    <dbReference type="NCBI Taxonomy" id="2862362"/>
    <lineage>
        <taxon>Eukaryota</taxon>
        <taxon>Fungi</taxon>
        <taxon>Dikarya</taxon>
        <taxon>Basidiomycota</taxon>
        <taxon>Agaricomycotina</taxon>
        <taxon>Agaricomycetes</taxon>
        <taxon>Agaricomycetidae</taxon>
        <taxon>Agaricales</taxon>
        <taxon>Marasmiineae</taxon>
        <taxon>Mycenaceae</taxon>
        <taxon>Favolaschia</taxon>
    </lineage>
</organism>
<reference evidence="3 4" key="1">
    <citation type="journal article" date="2024" name="J Genomics">
        <title>Draft genome sequencing and assembly of Favolaschia claudopus CIRM-BRFM 2984 isolated from oak limbs.</title>
        <authorList>
            <person name="Navarro D."/>
            <person name="Drula E."/>
            <person name="Chaduli D."/>
            <person name="Cazenave R."/>
            <person name="Ahrendt S."/>
            <person name="Wang J."/>
            <person name="Lipzen A."/>
            <person name="Daum C."/>
            <person name="Barry K."/>
            <person name="Grigoriev I.V."/>
            <person name="Favel A."/>
            <person name="Rosso M.N."/>
            <person name="Martin F."/>
        </authorList>
    </citation>
    <scope>NUCLEOTIDE SEQUENCE [LARGE SCALE GENOMIC DNA]</scope>
    <source>
        <strain evidence="3 4">CIRM-BRFM 2984</strain>
    </source>
</reference>
<keyword evidence="4" id="KW-1185">Reference proteome</keyword>
<feature type="domain" description="DUF7330" evidence="2">
    <location>
        <begin position="67"/>
        <end position="239"/>
    </location>
</feature>
<dbReference type="AlphaFoldDB" id="A0AAW0DMU4"/>
<evidence type="ECO:0000313" key="3">
    <source>
        <dbReference type="EMBL" id="KAK7052046.1"/>
    </source>
</evidence>
<evidence type="ECO:0000259" key="2">
    <source>
        <dbReference type="Pfam" id="PF24016"/>
    </source>
</evidence>
<feature type="compositionally biased region" description="Low complexity" evidence="1">
    <location>
        <begin position="43"/>
        <end position="59"/>
    </location>
</feature>
<protein>
    <recommendedName>
        <fullName evidence="2">DUF7330 domain-containing protein</fullName>
    </recommendedName>
</protein>
<name>A0AAW0DMU4_9AGAR</name>
<gene>
    <name evidence="3" type="ORF">R3P38DRAFT_2858235</name>
</gene>
<dbReference type="Pfam" id="PF24016">
    <property type="entry name" value="DUF7330"/>
    <property type="match status" value="1"/>
</dbReference>
<feature type="compositionally biased region" description="Polar residues" evidence="1">
    <location>
        <begin position="272"/>
        <end position="292"/>
    </location>
</feature>
<dbReference type="EMBL" id="JAWWNJ010000007">
    <property type="protein sequence ID" value="KAK7052046.1"/>
    <property type="molecule type" value="Genomic_DNA"/>
</dbReference>
<feature type="region of interest" description="Disordered" evidence="1">
    <location>
        <begin position="21"/>
        <end position="61"/>
    </location>
</feature>
<evidence type="ECO:0000313" key="4">
    <source>
        <dbReference type="Proteomes" id="UP001362999"/>
    </source>
</evidence>
<evidence type="ECO:0000256" key="1">
    <source>
        <dbReference type="SAM" id="MobiDB-lite"/>
    </source>
</evidence>
<accession>A0AAW0DMU4</accession>
<proteinExistence type="predicted"/>
<feature type="region of interest" description="Disordered" evidence="1">
    <location>
        <begin position="272"/>
        <end position="299"/>
    </location>
</feature>
<dbReference type="Proteomes" id="UP001362999">
    <property type="component" value="Unassembled WGS sequence"/>
</dbReference>